<dbReference type="EMBL" id="CP061800">
    <property type="protein sequence ID" value="QTA89174.1"/>
    <property type="molecule type" value="Genomic_DNA"/>
</dbReference>
<evidence type="ECO:0000313" key="3">
    <source>
        <dbReference type="Proteomes" id="UP000663722"/>
    </source>
</evidence>
<keyword evidence="1" id="KW-0472">Membrane</keyword>
<dbReference type="Proteomes" id="UP000663722">
    <property type="component" value="Chromosome"/>
</dbReference>
<gene>
    <name evidence="2" type="ORF">dnm_052240</name>
</gene>
<sequence>MEHCRIFFICCLLLSDFMIRLLWTDREFKHHKPDSHSGHVADFRGF</sequence>
<keyword evidence="1" id="KW-1133">Transmembrane helix</keyword>
<organism evidence="2 3">
    <name type="scientific">Desulfonema magnum</name>
    <dbReference type="NCBI Taxonomy" id="45655"/>
    <lineage>
        <taxon>Bacteria</taxon>
        <taxon>Pseudomonadati</taxon>
        <taxon>Thermodesulfobacteriota</taxon>
        <taxon>Desulfobacteria</taxon>
        <taxon>Desulfobacterales</taxon>
        <taxon>Desulfococcaceae</taxon>
        <taxon>Desulfonema</taxon>
    </lineage>
</organism>
<protein>
    <submittedName>
        <fullName evidence="2">Uncharacterized protein</fullName>
    </submittedName>
</protein>
<evidence type="ECO:0000256" key="1">
    <source>
        <dbReference type="SAM" id="Phobius"/>
    </source>
</evidence>
<reference evidence="2" key="1">
    <citation type="journal article" date="2021" name="Microb. Physiol.">
        <title>Proteogenomic Insights into the Physiology of Marine, Sulfate-Reducing, Filamentous Desulfonema limicola and Desulfonema magnum.</title>
        <authorList>
            <person name="Schnaars V."/>
            <person name="Wohlbrand L."/>
            <person name="Scheve S."/>
            <person name="Hinrichs C."/>
            <person name="Reinhardt R."/>
            <person name="Rabus R."/>
        </authorList>
    </citation>
    <scope>NUCLEOTIDE SEQUENCE</scope>
    <source>
        <strain evidence="2">4be13</strain>
    </source>
</reference>
<name>A0A975GPU1_9BACT</name>
<accession>A0A975GPU1</accession>
<proteinExistence type="predicted"/>
<feature type="transmembrane region" description="Helical" evidence="1">
    <location>
        <begin position="6"/>
        <end position="23"/>
    </location>
</feature>
<keyword evidence="1" id="KW-0812">Transmembrane</keyword>
<keyword evidence="3" id="KW-1185">Reference proteome</keyword>
<evidence type="ECO:0000313" key="2">
    <source>
        <dbReference type="EMBL" id="QTA89174.1"/>
    </source>
</evidence>
<dbReference type="AlphaFoldDB" id="A0A975GPU1"/>
<dbReference type="KEGG" id="dmm:dnm_052240"/>